<accession>A0A0D0IIT1</accession>
<dbReference type="OrthoDB" id="7949713at2"/>
<dbReference type="EMBL" id="JXSQ01000031">
    <property type="protein sequence ID" value="KIP51534.1"/>
    <property type="molecule type" value="Genomic_DNA"/>
</dbReference>
<name>A0A0D0IIT1_9MICO</name>
<proteinExistence type="predicted"/>
<keyword evidence="3" id="KW-1185">Reference proteome</keyword>
<dbReference type="AlphaFoldDB" id="A0A0D0IIT1"/>
<evidence type="ECO:0000313" key="3">
    <source>
        <dbReference type="Proteomes" id="UP000032120"/>
    </source>
</evidence>
<protein>
    <submittedName>
        <fullName evidence="2">Uncharacterized protein</fullName>
    </submittedName>
</protein>
<gene>
    <name evidence="2" type="ORF">SD72_14675</name>
</gene>
<dbReference type="Proteomes" id="UP000032120">
    <property type="component" value="Unassembled WGS sequence"/>
</dbReference>
<sequence>MTTTMQNSTATPEHAPGRRSTSRSRLALLTIPIAALLLAGCSAPGAQEEEDNASAASTETLHSWSVKYAKCMQDEGIAYPDPPAEENGAMEALNIDELGGMDVFEAADKVCQDKIGAPPAPKGPDGKPMTEESMRKETLELTRCLREQGVDIADPGEGEGLTLSSEIPEEAFEACGISGVPTPAG</sequence>
<feature type="compositionally biased region" description="Polar residues" evidence="1">
    <location>
        <begin position="1"/>
        <end position="11"/>
    </location>
</feature>
<comment type="caution">
    <text evidence="2">The sequence shown here is derived from an EMBL/GenBank/DDBJ whole genome shotgun (WGS) entry which is preliminary data.</text>
</comment>
<evidence type="ECO:0000256" key="1">
    <source>
        <dbReference type="SAM" id="MobiDB-lite"/>
    </source>
</evidence>
<feature type="region of interest" description="Disordered" evidence="1">
    <location>
        <begin position="115"/>
        <end position="135"/>
    </location>
</feature>
<dbReference type="RefSeq" id="WP_042545218.1">
    <property type="nucleotide sequence ID" value="NZ_JXSQ01000031.1"/>
</dbReference>
<evidence type="ECO:0000313" key="2">
    <source>
        <dbReference type="EMBL" id="KIP51534.1"/>
    </source>
</evidence>
<organism evidence="2 3">
    <name type="scientific">Leucobacter komagatae</name>
    <dbReference type="NCBI Taxonomy" id="55969"/>
    <lineage>
        <taxon>Bacteria</taxon>
        <taxon>Bacillati</taxon>
        <taxon>Actinomycetota</taxon>
        <taxon>Actinomycetes</taxon>
        <taxon>Micrococcales</taxon>
        <taxon>Microbacteriaceae</taxon>
        <taxon>Leucobacter</taxon>
    </lineage>
</organism>
<reference evidence="2 3" key="1">
    <citation type="submission" date="2015-01" db="EMBL/GenBank/DDBJ databases">
        <title>Draft genome sequence of Leucobacter komagatae strain VKM ST2845.</title>
        <authorList>
            <person name="Karlyshev A.V."/>
            <person name="Kudryashova E.B."/>
        </authorList>
    </citation>
    <scope>NUCLEOTIDE SEQUENCE [LARGE SCALE GENOMIC DNA]</scope>
    <source>
        <strain evidence="2 3">VKM ST2845</strain>
    </source>
</reference>
<feature type="region of interest" description="Disordered" evidence="1">
    <location>
        <begin position="1"/>
        <end position="23"/>
    </location>
</feature>
<feature type="compositionally biased region" description="Basic and acidic residues" evidence="1">
    <location>
        <begin position="124"/>
        <end position="135"/>
    </location>
</feature>